<dbReference type="PANTHER" id="PTHR28037:SF1">
    <property type="entry name" value="ALCOHOL O-ACETYLTRANSFERASE 1-RELATED"/>
    <property type="match status" value="1"/>
</dbReference>
<evidence type="ECO:0008006" key="3">
    <source>
        <dbReference type="Google" id="ProtNLM"/>
    </source>
</evidence>
<organism evidence="1 2">
    <name type="scientific">Kwoniella mangroviensis CBS 10435</name>
    <dbReference type="NCBI Taxonomy" id="1331196"/>
    <lineage>
        <taxon>Eukaryota</taxon>
        <taxon>Fungi</taxon>
        <taxon>Dikarya</taxon>
        <taxon>Basidiomycota</taxon>
        <taxon>Agaricomycotina</taxon>
        <taxon>Tremellomycetes</taxon>
        <taxon>Tremellales</taxon>
        <taxon>Cryptococcaceae</taxon>
        <taxon>Kwoniella</taxon>
    </lineage>
</organism>
<dbReference type="OrthoDB" id="2150604at2759"/>
<proteinExistence type="predicted"/>
<reference evidence="2" key="2">
    <citation type="submission" date="2013-12" db="EMBL/GenBank/DDBJ databases">
        <title>Evolution of pathogenesis and genome organization in the Tremellales.</title>
        <authorList>
            <person name="Cuomo C."/>
            <person name="Litvintseva A."/>
            <person name="Heitman J."/>
            <person name="Chen Y."/>
            <person name="Sun S."/>
            <person name="Springer D."/>
            <person name="Dromer F."/>
            <person name="Young S."/>
            <person name="Zeng Q."/>
            <person name="Chapman S."/>
            <person name="Gujja S."/>
            <person name="Saif S."/>
            <person name="Birren B."/>
        </authorList>
    </citation>
    <scope>NUCLEOTIDE SEQUENCE [LARGE SCALE GENOMIC DNA]</scope>
    <source>
        <strain evidence="2">CBS 10435</strain>
    </source>
</reference>
<evidence type="ECO:0000313" key="2">
    <source>
        <dbReference type="Proteomes" id="UP000092583"/>
    </source>
</evidence>
<dbReference type="STRING" id="1331196.A0A1B9IMV4"/>
<dbReference type="InterPro" id="IPR052058">
    <property type="entry name" value="Alcohol_O-acetyltransferase"/>
</dbReference>
<dbReference type="PANTHER" id="PTHR28037">
    <property type="entry name" value="ALCOHOL O-ACETYLTRANSFERASE 1-RELATED"/>
    <property type="match status" value="1"/>
</dbReference>
<evidence type="ECO:0000313" key="1">
    <source>
        <dbReference type="EMBL" id="OCF56857.1"/>
    </source>
</evidence>
<dbReference type="AlphaFoldDB" id="A0A1B9IMV4"/>
<accession>A0A1B9IMV4</accession>
<sequence>MSADTDSVEKRYLSLHERYSVCRRNSTFPAVVVVVIAYSKASALPSTSFLARRITELQQHFPLLYASVEGARSTKPYFQSRKEVWPPSEILFHTTYTPSSDAKEELGQVFCEEPDVLAKKQDFYSGPSWQVRIHTHPAQPRAYLTLAIDHIYNDGRGLLALLGCLLADDISSLPYEKLSSIPRVEDTVDMKPSLGYFLPIVFDKLLLPKLPNFIQSYFKKSPTWPSTSIRQGPIDLPAGQSIISIPLDLLSKLKIVSKEHGIKTLHGLLKAIYMVGVWSVYRHTLTPFIIRGSTPRSERDSALGHPLCTGNFVSSHKVDIPLEGNDDFWTVATKVSNHLIYPQSIKYGRMDMGMLACVPDGEFDPPHEDPRRVTKWEDFFLTQAYSETPFNESFSFSNLGVTKLPQGAEDLIWGQEASPYAPPFNVSLISHEAGLRLVTVWKEGSVAVEAEVKRMETVFEGVLRKLVEGVEDTTLASLTKL</sequence>
<gene>
    <name evidence="1" type="ORF">L486_05712</name>
</gene>
<keyword evidence="2" id="KW-1185">Reference proteome</keyword>
<dbReference type="Proteomes" id="UP000092583">
    <property type="component" value="Unassembled WGS sequence"/>
</dbReference>
<protein>
    <recommendedName>
        <fullName evidence="3">Alcohol acetyltransferase</fullName>
    </recommendedName>
</protein>
<name>A0A1B9IMV4_9TREE</name>
<dbReference type="EMBL" id="KI669464">
    <property type="protein sequence ID" value="OCF56857.1"/>
    <property type="molecule type" value="Genomic_DNA"/>
</dbReference>
<reference evidence="1 2" key="1">
    <citation type="submission" date="2013-07" db="EMBL/GenBank/DDBJ databases">
        <title>The Genome Sequence of Kwoniella mangroviensis CBS10435.</title>
        <authorList>
            <consortium name="The Broad Institute Genome Sequencing Platform"/>
            <person name="Cuomo C."/>
            <person name="Litvintseva A."/>
            <person name="Chen Y."/>
            <person name="Heitman J."/>
            <person name="Sun S."/>
            <person name="Springer D."/>
            <person name="Dromer F."/>
            <person name="Young S.K."/>
            <person name="Zeng Q."/>
            <person name="Gargeya S."/>
            <person name="Fitzgerald M."/>
            <person name="Abouelleil A."/>
            <person name="Alvarado L."/>
            <person name="Berlin A.M."/>
            <person name="Chapman S.B."/>
            <person name="Dewar J."/>
            <person name="Goldberg J."/>
            <person name="Griggs A."/>
            <person name="Gujja S."/>
            <person name="Hansen M."/>
            <person name="Howarth C."/>
            <person name="Imamovic A."/>
            <person name="Larimer J."/>
            <person name="McCowan C."/>
            <person name="Murphy C."/>
            <person name="Pearson M."/>
            <person name="Priest M."/>
            <person name="Roberts A."/>
            <person name="Saif S."/>
            <person name="Shea T."/>
            <person name="Sykes S."/>
            <person name="Wortman J."/>
            <person name="Nusbaum C."/>
            <person name="Birren B."/>
        </authorList>
    </citation>
    <scope>NUCLEOTIDE SEQUENCE [LARGE SCALE GENOMIC DNA]</scope>
    <source>
        <strain evidence="1 2">CBS 10435</strain>
    </source>
</reference>